<dbReference type="RefSeq" id="WP_190153629.1">
    <property type="nucleotide sequence ID" value="NZ_BMTL01000042.1"/>
</dbReference>
<gene>
    <name evidence="1" type="ORF">GCM10010269_72740</name>
</gene>
<proteinExistence type="predicted"/>
<name>A0A918L9T5_9ACTN</name>
<organism evidence="1 2">
    <name type="scientific">Streptomyces humidus</name>
    <dbReference type="NCBI Taxonomy" id="52259"/>
    <lineage>
        <taxon>Bacteria</taxon>
        <taxon>Bacillati</taxon>
        <taxon>Actinomycetota</taxon>
        <taxon>Actinomycetes</taxon>
        <taxon>Kitasatosporales</taxon>
        <taxon>Streptomycetaceae</taxon>
        <taxon>Streptomyces</taxon>
    </lineage>
</organism>
<evidence type="ECO:0000313" key="1">
    <source>
        <dbReference type="EMBL" id="GGS23310.1"/>
    </source>
</evidence>
<protein>
    <submittedName>
        <fullName evidence="1">Uncharacterized protein</fullName>
    </submittedName>
</protein>
<reference evidence="1" key="2">
    <citation type="submission" date="2020-09" db="EMBL/GenBank/DDBJ databases">
        <authorList>
            <person name="Sun Q."/>
            <person name="Ohkuma M."/>
        </authorList>
    </citation>
    <scope>NUCLEOTIDE SEQUENCE</scope>
    <source>
        <strain evidence="1">JCM 4386</strain>
    </source>
</reference>
<dbReference type="Gene3D" id="2.60.120.200">
    <property type="match status" value="1"/>
</dbReference>
<reference evidence="1" key="1">
    <citation type="journal article" date="2014" name="Int. J. Syst. Evol. Microbiol.">
        <title>Complete genome sequence of Corynebacterium casei LMG S-19264T (=DSM 44701T), isolated from a smear-ripened cheese.</title>
        <authorList>
            <consortium name="US DOE Joint Genome Institute (JGI-PGF)"/>
            <person name="Walter F."/>
            <person name="Albersmeier A."/>
            <person name="Kalinowski J."/>
            <person name="Ruckert C."/>
        </authorList>
    </citation>
    <scope>NUCLEOTIDE SEQUENCE</scope>
    <source>
        <strain evidence="1">JCM 4386</strain>
    </source>
</reference>
<evidence type="ECO:0000313" key="2">
    <source>
        <dbReference type="Proteomes" id="UP000606194"/>
    </source>
</evidence>
<dbReference type="Proteomes" id="UP000606194">
    <property type="component" value="Unassembled WGS sequence"/>
</dbReference>
<accession>A0A918L9T5</accession>
<sequence length="111" mass="11479">MRAVARIGSLVSVLGETEIGGVPDVTLALRMEPATGRVFSTEFGSDEIIATAGGPGGVIELGRVDGRYFSTEVAGGMTGRMIGVFCDRGEMTVRSFTYTGSDDPDALDAVG</sequence>
<keyword evidence="2" id="KW-1185">Reference proteome</keyword>
<dbReference type="AlphaFoldDB" id="A0A918L9T5"/>
<dbReference type="EMBL" id="BMTL01000042">
    <property type="protein sequence ID" value="GGS23310.1"/>
    <property type="molecule type" value="Genomic_DNA"/>
</dbReference>
<comment type="caution">
    <text evidence="1">The sequence shown here is derived from an EMBL/GenBank/DDBJ whole genome shotgun (WGS) entry which is preliminary data.</text>
</comment>